<evidence type="ECO:0000259" key="6">
    <source>
        <dbReference type="Pfam" id="PF01266"/>
    </source>
</evidence>
<evidence type="ECO:0000256" key="3">
    <source>
        <dbReference type="ARBA" id="ARBA00022827"/>
    </source>
</evidence>
<protein>
    <submittedName>
        <fullName evidence="7">FAD-dependent oxidoreductase</fullName>
    </submittedName>
</protein>
<comment type="cofactor">
    <cofactor evidence="1">
        <name>FAD</name>
        <dbReference type="ChEBI" id="CHEBI:57692"/>
    </cofactor>
</comment>
<dbReference type="Gene3D" id="3.30.9.10">
    <property type="entry name" value="D-Amino Acid Oxidase, subunit A, domain 2"/>
    <property type="match status" value="1"/>
</dbReference>
<keyword evidence="3" id="KW-0274">FAD</keyword>
<feature type="domain" description="FAD dependent oxidoreductase" evidence="6">
    <location>
        <begin position="5"/>
        <end position="359"/>
    </location>
</feature>
<dbReference type="OrthoDB" id="9801699at2"/>
<dbReference type="PANTHER" id="PTHR43104">
    <property type="entry name" value="L-2-HYDROXYGLUTARATE DEHYDROGENASE, MITOCHONDRIAL"/>
    <property type="match status" value="1"/>
</dbReference>
<dbReference type="RefSeq" id="WP_046006129.1">
    <property type="nucleotide sequence ID" value="NZ_JXYA01000041.1"/>
</dbReference>
<organism evidence="7 8">
    <name type="scientific">Pseudoalteromonas rubra</name>
    <dbReference type="NCBI Taxonomy" id="43658"/>
    <lineage>
        <taxon>Bacteria</taxon>
        <taxon>Pseudomonadati</taxon>
        <taxon>Pseudomonadota</taxon>
        <taxon>Gammaproteobacteria</taxon>
        <taxon>Alteromonadales</taxon>
        <taxon>Pseudoalteromonadaceae</taxon>
        <taxon>Pseudoalteromonas</taxon>
    </lineage>
</organism>
<dbReference type="GO" id="GO:0047545">
    <property type="term" value="F:(S)-2-hydroxyglutarate dehydrogenase activity"/>
    <property type="evidence" value="ECO:0007669"/>
    <property type="project" value="TreeGrafter"/>
</dbReference>
<name>A0A0F4QHP7_9GAMM</name>
<reference evidence="7 8" key="1">
    <citation type="journal article" date="2015" name="BMC Genomics">
        <title>Genome mining reveals unlocked bioactive potential of marine Gram-negative bacteria.</title>
        <authorList>
            <person name="Machado H."/>
            <person name="Sonnenschein E.C."/>
            <person name="Melchiorsen J."/>
            <person name="Gram L."/>
        </authorList>
    </citation>
    <scope>NUCLEOTIDE SEQUENCE [LARGE SCALE GENOMIC DNA]</scope>
    <source>
        <strain evidence="7 8">S2471</strain>
    </source>
</reference>
<comment type="caution">
    <text evidence="7">The sequence shown here is derived from an EMBL/GenBank/DDBJ whole genome shotgun (WGS) entry which is preliminary data.</text>
</comment>
<evidence type="ECO:0000313" key="8">
    <source>
        <dbReference type="Proteomes" id="UP000033452"/>
    </source>
</evidence>
<keyword evidence="4" id="KW-0560">Oxidoreductase</keyword>
<evidence type="ECO:0000256" key="5">
    <source>
        <dbReference type="ARBA" id="ARBA00037941"/>
    </source>
</evidence>
<dbReference type="InterPro" id="IPR006076">
    <property type="entry name" value="FAD-dep_OxRdtase"/>
</dbReference>
<dbReference type="Gene3D" id="3.50.50.60">
    <property type="entry name" value="FAD/NAD(P)-binding domain"/>
    <property type="match status" value="1"/>
</dbReference>
<dbReference type="AlphaFoldDB" id="A0A0F4QHP7"/>
<dbReference type="SUPFAM" id="SSF51905">
    <property type="entry name" value="FAD/NAD(P)-binding domain"/>
    <property type="match status" value="1"/>
</dbReference>
<proteinExistence type="inferred from homology"/>
<dbReference type="PANTHER" id="PTHR43104:SF4">
    <property type="entry name" value="L-2-HYDROXYGLUTARATE DEHYDROGENASE, MITOCHONDRIAL"/>
    <property type="match status" value="1"/>
</dbReference>
<dbReference type="Pfam" id="PF01266">
    <property type="entry name" value="DAO"/>
    <property type="match status" value="1"/>
</dbReference>
<evidence type="ECO:0000313" key="7">
    <source>
        <dbReference type="EMBL" id="KJZ07131.1"/>
    </source>
</evidence>
<comment type="similarity">
    <text evidence="5">Belongs to the L2HGDH family.</text>
</comment>
<dbReference type="PATRIC" id="fig|43658.5.peg.3544"/>
<gene>
    <name evidence="7" type="ORF">TW77_16765</name>
</gene>
<keyword evidence="8" id="KW-1185">Reference proteome</keyword>
<evidence type="ECO:0000256" key="2">
    <source>
        <dbReference type="ARBA" id="ARBA00022630"/>
    </source>
</evidence>
<keyword evidence="2" id="KW-0285">Flavoprotein</keyword>
<dbReference type="Proteomes" id="UP000033452">
    <property type="component" value="Unassembled WGS sequence"/>
</dbReference>
<dbReference type="InterPro" id="IPR036188">
    <property type="entry name" value="FAD/NAD-bd_sf"/>
</dbReference>
<accession>A0A0F4QHP7</accession>
<evidence type="ECO:0000256" key="1">
    <source>
        <dbReference type="ARBA" id="ARBA00001974"/>
    </source>
</evidence>
<dbReference type="EMBL" id="JXYA01000041">
    <property type="protein sequence ID" value="KJZ07131.1"/>
    <property type="molecule type" value="Genomic_DNA"/>
</dbReference>
<sequence length="365" mass="39988">MDHVDTVIIGAGVVGLSLAARLSQTRPVLVIDQMGQFGEHTSSRNSEVIHAGLYYDAHSLKARLCVRGKALLYEHCERFHVPAKRLGKILFARTAAEQDKLAAIEAQAKRNGVHDLTPLSQAQIAEMAPGLRASAALFSPSTGIVDSHQLMLSLVHQLEHAGGNLVCHTRFDSAQPTANGFNVTLDCDGEDFMLSCNTLINAGGLFAQDNAKRIHGLAANHIPQSHLCRGQYFCYQGSHPFHHLIYPMPEQHGLGIHATLDMAGQLRFGPDTQFIDKLDYQLDAQAKARFVAAIQSYWPALDPERLQPDYAGIRPKLYLDQGQDFVIEGHQHHGINGLINLFGIESPGLTASLAIAEYVEAQLKR</sequence>
<evidence type="ECO:0000256" key="4">
    <source>
        <dbReference type="ARBA" id="ARBA00023002"/>
    </source>
</evidence>